<dbReference type="RefSeq" id="XP_018991791.1">
    <property type="nucleotide sequence ID" value="XM_019140640.1"/>
</dbReference>
<dbReference type="Proteomes" id="UP000094065">
    <property type="component" value="Unassembled WGS sequence"/>
</dbReference>
<evidence type="ECO:0000259" key="2">
    <source>
        <dbReference type="Pfam" id="PF00248"/>
    </source>
</evidence>
<dbReference type="AlphaFoldDB" id="A0A1E3HIT2"/>
<gene>
    <name evidence="3" type="ORF">L202_06190</name>
</gene>
<comment type="caution">
    <text evidence="3">The sequence shown here is derived from an EMBL/GenBank/DDBJ whole genome shotgun (WGS) entry which is preliminary data.</text>
</comment>
<dbReference type="InterPro" id="IPR036812">
    <property type="entry name" value="NAD(P)_OxRdtase_dom_sf"/>
</dbReference>
<dbReference type="Gene3D" id="3.20.20.100">
    <property type="entry name" value="NADP-dependent oxidoreductase domain"/>
    <property type="match status" value="1"/>
</dbReference>
<dbReference type="InterPro" id="IPR050791">
    <property type="entry name" value="Aldo-Keto_reductase"/>
</dbReference>
<dbReference type="PANTHER" id="PTHR43625">
    <property type="entry name" value="AFLATOXIN B1 ALDEHYDE REDUCTASE"/>
    <property type="match status" value="1"/>
</dbReference>
<accession>A0A1E3HIT2</accession>
<organism evidence="3 4">
    <name type="scientific">Cryptococcus amylolentus CBS 6039</name>
    <dbReference type="NCBI Taxonomy" id="1295533"/>
    <lineage>
        <taxon>Eukaryota</taxon>
        <taxon>Fungi</taxon>
        <taxon>Dikarya</taxon>
        <taxon>Basidiomycota</taxon>
        <taxon>Agaricomycotina</taxon>
        <taxon>Tremellomycetes</taxon>
        <taxon>Tremellales</taxon>
        <taxon>Cryptococcaceae</taxon>
        <taxon>Cryptococcus</taxon>
    </lineage>
</organism>
<dbReference type="GeneID" id="30157499"/>
<protein>
    <recommendedName>
        <fullName evidence="2">NADP-dependent oxidoreductase domain-containing protein</fullName>
    </recommendedName>
</protein>
<dbReference type="STRING" id="1295533.A0A1E3HIT2"/>
<proteinExistence type="predicted"/>
<dbReference type="GO" id="GO:0016491">
    <property type="term" value="F:oxidoreductase activity"/>
    <property type="evidence" value="ECO:0007669"/>
    <property type="project" value="UniProtKB-KW"/>
</dbReference>
<feature type="domain" description="NADP-dependent oxidoreductase" evidence="2">
    <location>
        <begin position="14"/>
        <end position="304"/>
    </location>
</feature>
<dbReference type="GO" id="GO:0005737">
    <property type="term" value="C:cytoplasm"/>
    <property type="evidence" value="ECO:0007669"/>
    <property type="project" value="TreeGrafter"/>
</dbReference>
<sequence length="325" mass="35337">MSSTFNIAGQQVGRMAYGLMQLTLTATPPSDEDAFAAMKTAVDNGSNCWSSAAFYGPPTDPFANIKLLRRFFDKYPEYKTKVVLVIKGGVVFTGTGPVAVGDDLDYLRKELKTFKDILGDKAVDVFSLARLPNPPVEDIFKGLVTLQNEGWFNAIAGSEMSAASLERASKITPIVLNEIEVSLMSYEPSIRAAIAWSEANKVPFFAYSPLGRGLLTRTFTTPDHAPGSAGAHTPRLQGDAFYQNMKLVDLVDEIAEKKGVKSGELALAWSMPLPGTTKPERVIENINAANIKLTAEELGALQHIVDTFEVKGPRYIEAALPDLMK</sequence>
<dbReference type="SUPFAM" id="SSF51430">
    <property type="entry name" value="NAD(P)-linked oxidoreductase"/>
    <property type="match status" value="1"/>
</dbReference>
<dbReference type="InterPro" id="IPR023210">
    <property type="entry name" value="NADP_OxRdtase_dom"/>
</dbReference>
<evidence type="ECO:0000313" key="3">
    <source>
        <dbReference type="EMBL" id="ODN76260.1"/>
    </source>
</evidence>
<dbReference type="CDD" id="cd19077">
    <property type="entry name" value="AKR_AKR8A1-2"/>
    <property type="match status" value="1"/>
</dbReference>
<evidence type="ECO:0000313" key="4">
    <source>
        <dbReference type="Proteomes" id="UP000094065"/>
    </source>
</evidence>
<dbReference type="OrthoDB" id="37537at2759"/>
<dbReference type="Pfam" id="PF00248">
    <property type="entry name" value="Aldo_ket_red"/>
    <property type="match status" value="1"/>
</dbReference>
<reference evidence="3 4" key="1">
    <citation type="submission" date="2016-06" db="EMBL/GenBank/DDBJ databases">
        <title>Evolution of pathogenesis and genome organization in the Tremellales.</title>
        <authorList>
            <person name="Cuomo C."/>
            <person name="Litvintseva A."/>
            <person name="Heitman J."/>
            <person name="Chen Y."/>
            <person name="Sun S."/>
            <person name="Springer D."/>
            <person name="Dromer F."/>
            <person name="Young S."/>
            <person name="Zeng Q."/>
            <person name="Chapman S."/>
            <person name="Gujja S."/>
            <person name="Saif S."/>
            <person name="Birren B."/>
        </authorList>
    </citation>
    <scope>NUCLEOTIDE SEQUENCE [LARGE SCALE GENOMIC DNA]</scope>
    <source>
        <strain evidence="3 4">CBS 6039</strain>
    </source>
</reference>
<keyword evidence="4" id="KW-1185">Reference proteome</keyword>
<dbReference type="PANTHER" id="PTHR43625:SF78">
    <property type="entry name" value="PYRIDOXAL REDUCTASE-RELATED"/>
    <property type="match status" value="1"/>
</dbReference>
<name>A0A1E3HIT2_9TREE</name>
<keyword evidence="1" id="KW-0560">Oxidoreductase</keyword>
<evidence type="ECO:0000256" key="1">
    <source>
        <dbReference type="ARBA" id="ARBA00023002"/>
    </source>
</evidence>
<dbReference type="EMBL" id="AWGJ01000009">
    <property type="protein sequence ID" value="ODN76260.1"/>
    <property type="molecule type" value="Genomic_DNA"/>
</dbReference>